<name>A0A5C5XSB9_9PLAN</name>
<accession>A0A5C5XSB9</accession>
<reference evidence="2 3" key="1">
    <citation type="submission" date="2019-02" db="EMBL/GenBank/DDBJ databases">
        <title>Deep-cultivation of Planctomycetes and their phenomic and genomic characterization uncovers novel biology.</title>
        <authorList>
            <person name="Wiegand S."/>
            <person name="Jogler M."/>
            <person name="Boedeker C."/>
            <person name="Pinto D."/>
            <person name="Vollmers J."/>
            <person name="Rivas-Marin E."/>
            <person name="Kohn T."/>
            <person name="Peeters S.H."/>
            <person name="Heuer A."/>
            <person name="Rast P."/>
            <person name="Oberbeckmann S."/>
            <person name="Bunk B."/>
            <person name="Jeske O."/>
            <person name="Meyerdierks A."/>
            <person name="Storesund J.E."/>
            <person name="Kallscheuer N."/>
            <person name="Luecker S."/>
            <person name="Lage O.M."/>
            <person name="Pohl T."/>
            <person name="Merkel B.J."/>
            <person name="Hornburger P."/>
            <person name="Mueller R.-W."/>
            <person name="Bruemmer F."/>
            <person name="Labrenz M."/>
            <person name="Spormann A.M."/>
            <person name="Op Den Camp H."/>
            <person name="Overmann J."/>
            <person name="Amann R."/>
            <person name="Jetten M.S.M."/>
            <person name="Mascher T."/>
            <person name="Medema M.H."/>
            <person name="Devos D.P."/>
            <person name="Kaster A.-K."/>
            <person name="Ovreas L."/>
            <person name="Rohde M."/>
            <person name="Galperin M.Y."/>
            <person name="Jogler C."/>
        </authorList>
    </citation>
    <scope>NUCLEOTIDE SEQUENCE [LARGE SCALE GENOMIC DNA]</scope>
    <source>
        <strain evidence="2 3">Pan14r</strain>
    </source>
</reference>
<dbReference type="RefSeq" id="WP_146441078.1">
    <property type="nucleotide sequence ID" value="NZ_SJPL01000003.1"/>
</dbReference>
<evidence type="ECO:0000256" key="1">
    <source>
        <dbReference type="SAM" id="MobiDB-lite"/>
    </source>
</evidence>
<protein>
    <submittedName>
        <fullName evidence="2">Uncharacterized protein</fullName>
    </submittedName>
</protein>
<proteinExistence type="predicted"/>
<evidence type="ECO:0000313" key="2">
    <source>
        <dbReference type="EMBL" id="TWT64935.1"/>
    </source>
</evidence>
<gene>
    <name evidence="2" type="ORF">Pan14r_54370</name>
</gene>
<sequence>MKYKLRSLMAFVTVACVLLVIAIQIVAHQRRIQQWHTSFQTLYQDTQTRTLGPDLKAQLTSYPEMKTRDGGFIQINYGSGSETQDLAREFDYYWQLPDGTRSDGIRLTLDAERTKERLTAHVVHLRYEDHPLNNRIAQWIEKRLTSSEFVTVKHQTSKKPVPSINSAAHPVNSVARN</sequence>
<dbReference type="Proteomes" id="UP000317238">
    <property type="component" value="Unassembled WGS sequence"/>
</dbReference>
<evidence type="ECO:0000313" key="3">
    <source>
        <dbReference type="Proteomes" id="UP000317238"/>
    </source>
</evidence>
<comment type="caution">
    <text evidence="2">The sequence shown here is derived from an EMBL/GenBank/DDBJ whole genome shotgun (WGS) entry which is preliminary data.</text>
</comment>
<feature type="region of interest" description="Disordered" evidence="1">
    <location>
        <begin position="154"/>
        <end position="177"/>
    </location>
</feature>
<keyword evidence="3" id="KW-1185">Reference proteome</keyword>
<dbReference type="AlphaFoldDB" id="A0A5C5XSB9"/>
<dbReference type="EMBL" id="SJPL01000003">
    <property type="protein sequence ID" value="TWT64935.1"/>
    <property type="molecule type" value="Genomic_DNA"/>
</dbReference>
<organism evidence="2 3">
    <name type="scientific">Crateriforma conspicua</name>
    <dbReference type="NCBI Taxonomy" id="2527996"/>
    <lineage>
        <taxon>Bacteria</taxon>
        <taxon>Pseudomonadati</taxon>
        <taxon>Planctomycetota</taxon>
        <taxon>Planctomycetia</taxon>
        <taxon>Planctomycetales</taxon>
        <taxon>Planctomycetaceae</taxon>
        <taxon>Crateriforma</taxon>
    </lineage>
</organism>
<dbReference type="OrthoDB" id="270096at2"/>